<evidence type="ECO:0000256" key="1">
    <source>
        <dbReference type="ARBA" id="ARBA00010231"/>
    </source>
</evidence>
<sequence>MMHIAQNILDAVNEWLTPTFDNETQVAIKELMTTSPKELEESFYKNLEFGTGGMRGVMGVGNNRINKYTLGKNTQGLSNYLHTVFPEQVLKVVIAYDCRHNSQSLAKVVANVFSANGIQVYLFSDLRPTPELSFALKYLVSTLLKKPRTT</sequence>
<dbReference type="GO" id="GO:0006166">
    <property type="term" value="P:purine ribonucleoside salvage"/>
    <property type="evidence" value="ECO:0007669"/>
    <property type="project" value="TreeGrafter"/>
</dbReference>
<evidence type="ECO:0000256" key="2">
    <source>
        <dbReference type="ARBA" id="ARBA00022723"/>
    </source>
</evidence>
<comment type="similarity">
    <text evidence="1">Belongs to the phosphohexose mutase family.</text>
</comment>
<evidence type="ECO:0000313" key="7">
    <source>
        <dbReference type="Proteomes" id="UP000314982"/>
    </source>
</evidence>
<accession>A0A4W5LXL5</accession>
<evidence type="ECO:0000259" key="5">
    <source>
        <dbReference type="Pfam" id="PF02878"/>
    </source>
</evidence>
<dbReference type="GO" id="GO:0008973">
    <property type="term" value="F:phosphopentomutase activity"/>
    <property type="evidence" value="ECO:0007669"/>
    <property type="project" value="TreeGrafter"/>
</dbReference>
<keyword evidence="2" id="KW-0479">Metal-binding</keyword>
<name>A0A4W5LXL5_9TELE</name>
<dbReference type="Proteomes" id="UP000314982">
    <property type="component" value="Unassembled WGS sequence"/>
</dbReference>
<dbReference type="STRING" id="62062.ENSHHUP00000031081"/>
<dbReference type="PANTHER" id="PTHR45745:SF1">
    <property type="entry name" value="PHOSPHOGLUCOMUTASE 2B-RELATED"/>
    <property type="match status" value="1"/>
</dbReference>
<dbReference type="Ensembl" id="ENSHHUT00000032370.1">
    <property type="protein sequence ID" value="ENSHHUP00000031081.1"/>
    <property type="gene ID" value="ENSHHUG00000019762.1"/>
</dbReference>
<proteinExistence type="inferred from homology"/>
<evidence type="ECO:0000256" key="4">
    <source>
        <dbReference type="ARBA" id="ARBA00023235"/>
    </source>
</evidence>
<evidence type="ECO:0000313" key="6">
    <source>
        <dbReference type="Ensembl" id="ENSHHUP00000031081.1"/>
    </source>
</evidence>
<dbReference type="PANTHER" id="PTHR45745">
    <property type="entry name" value="PHOSPHOMANNOMUTASE 45A"/>
    <property type="match status" value="1"/>
</dbReference>
<dbReference type="SUPFAM" id="SSF53738">
    <property type="entry name" value="Phosphoglucomutase, first 3 domains"/>
    <property type="match status" value="1"/>
</dbReference>
<organism evidence="6 7">
    <name type="scientific">Hucho hucho</name>
    <name type="common">huchen</name>
    <dbReference type="NCBI Taxonomy" id="62062"/>
    <lineage>
        <taxon>Eukaryota</taxon>
        <taxon>Metazoa</taxon>
        <taxon>Chordata</taxon>
        <taxon>Craniata</taxon>
        <taxon>Vertebrata</taxon>
        <taxon>Euteleostomi</taxon>
        <taxon>Actinopterygii</taxon>
        <taxon>Neopterygii</taxon>
        <taxon>Teleostei</taxon>
        <taxon>Protacanthopterygii</taxon>
        <taxon>Salmoniformes</taxon>
        <taxon>Salmonidae</taxon>
        <taxon>Salmoninae</taxon>
        <taxon>Hucho</taxon>
    </lineage>
</organism>
<reference evidence="7" key="1">
    <citation type="submission" date="2018-06" db="EMBL/GenBank/DDBJ databases">
        <title>Genome assembly of Danube salmon.</title>
        <authorList>
            <person name="Macqueen D.J."/>
            <person name="Gundappa M.K."/>
        </authorList>
    </citation>
    <scope>NUCLEOTIDE SEQUENCE [LARGE SCALE GENOMIC DNA]</scope>
</reference>
<dbReference type="Pfam" id="PF02878">
    <property type="entry name" value="PGM_PMM_I"/>
    <property type="match status" value="1"/>
</dbReference>
<reference evidence="6" key="3">
    <citation type="submission" date="2025-09" db="UniProtKB">
        <authorList>
            <consortium name="Ensembl"/>
        </authorList>
    </citation>
    <scope>IDENTIFICATION</scope>
</reference>
<dbReference type="AlphaFoldDB" id="A0A4W5LXL5"/>
<protein>
    <recommendedName>
        <fullName evidence="5">Alpha-D-phosphohexomutase alpha/beta/alpha domain-containing protein</fullName>
    </recommendedName>
</protein>
<keyword evidence="4" id="KW-0413">Isomerase</keyword>
<keyword evidence="3" id="KW-0460">Magnesium</keyword>
<evidence type="ECO:0000256" key="3">
    <source>
        <dbReference type="ARBA" id="ARBA00022842"/>
    </source>
</evidence>
<dbReference type="InterPro" id="IPR005844">
    <property type="entry name" value="A-D-PHexomutase_a/b/a-I"/>
</dbReference>
<dbReference type="Gene3D" id="3.40.120.10">
    <property type="entry name" value="Alpha-D-Glucose-1,6-Bisphosphate, subunit A, domain 3"/>
    <property type="match status" value="1"/>
</dbReference>
<dbReference type="GO" id="GO:0005975">
    <property type="term" value="P:carbohydrate metabolic process"/>
    <property type="evidence" value="ECO:0007669"/>
    <property type="project" value="InterPro"/>
</dbReference>
<reference evidence="6" key="2">
    <citation type="submission" date="2025-08" db="UniProtKB">
        <authorList>
            <consortium name="Ensembl"/>
        </authorList>
    </citation>
    <scope>IDENTIFICATION</scope>
</reference>
<feature type="domain" description="Alpha-D-phosphohexomutase alpha/beta/alpha" evidence="5">
    <location>
        <begin position="48"/>
        <end position="139"/>
    </location>
</feature>
<dbReference type="GO" id="GO:0046872">
    <property type="term" value="F:metal ion binding"/>
    <property type="evidence" value="ECO:0007669"/>
    <property type="project" value="UniProtKB-KW"/>
</dbReference>
<dbReference type="InterPro" id="IPR016055">
    <property type="entry name" value="A-D-PHexomutase_a/b/a-I/II/III"/>
</dbReference>
<keyword evidence="7" id="KW-1185">Reference proteome</keyword>